<reference evidence="1 2" key="1">
    <citation type="submission" date="2018-08" db="EMBL/GenBank/DDBJ databases">
        <authorList>
            <person name="Muller C M."/>
        </authorList>
    </citation>
    <scope>NUCLEOTIDE SEQUENCE [LARGE SCALE GENOMIC DNA]</scope>
</reference>
<name>A0A9X9L6N7_BLUGR</name>
<gene>
    <name evidence="1" type="ORF">BGT96224V316_LOCUS2</name>
</gene>
<organism evidence="1 2">
    <name type="scientific">Blumeria graminis f. sp. tritici</name>
    <dbReference type="NCBI Taxonomy" id="62690"/>
    <lineage>
        <taxon>Eukaryota</taxon>
        <taxon>Fungi</taxon>
        <taxon>Dikarya</taxon>
        <taxon>Ascomycota</taxon>
        <taxon>Pezizomycotina</taxon>
        <taxon>Leotiomycetes</taxon>
        <taxon>Erysiphales</taxon>
        <taxon>Erysiphaceae</taxon>
        <taxon>Blumeria</taxon>
    </lineage>
</organism>
<protein>
    <submittedName>
        <fullName evidence="1">Bgt-51542</fullName>
    </submittedName>
</protein>
<sequence>MIACSKALTPLQLAAESLYSFDV</sequence>
<dbReference type="Proteomes" id="UP000324639">
    <property type="component" value="Chromosome Bgt_-01"/>
</dbReference>
<evidence type="ECO:0000313" key="2">
    <source>
        <dbReference type="Proteomes" id="UP000324639"/>
    </source>
</evidence>
<dbReference type="AlphaFoldDB" id="A0A9X9L6N7"/>
<proteinExistence type="predicted"/>
<evidence type="ECO:0000313" key="1">
    <source>
        <dbReference type="EMBL" id="VCU38743.1"/>
    </source>
</evidence>
<dbReference type="EMBL" id="LR026984">
    <property type="protein sequence ID" value="VCU38743.1"/>
    <property type="molecule type" value="Genomic_DNA"/>
</dbReference>
<keyword evidence="2" id="KW-1185">Reference proteome</keyword>
<accession>A0A9X9L6N7</accession>